<dbReference type="InterPro" id="IPR011049">
    <property type="entry name" value="Serralysin-like_metalloprot_C"/>
</dbReference>
<dbReference type="Pfam" id="PF13884">
    <property type="entry name" value="Peptidase_S74"/>
    <property type="match status" value="1"/>
</dbReference>
<sequence length="636" mass="66037">MKPLFFLPLLLLFCFSVNAQVGINNTNPKAMLDVTANNATSPSNTDGILIPRLDALPTNVPTADQNGMLIFLTSASGGFQPGFLYWDQTIPNWVAINTGANTGAGWELEGNKIEDTDFFGTTNNKPVKIYTNNTQQFSFTPDGQLNFTGGIELGNGSTETSGGIAIGKSLLLGGNTKADRYNTIAIGNSSQALQNSAVALGHNSEASGVAAVSIGHLSKAEQKASAFGPESDASGKRAIAIGNKSIASAESAISIGDESIASANNALAFGYKANASGSSALAFGRTAVASATATAIGSSSKASGQSAISIGYSEASGEKSIAIGGQGTIGPGLTGKATASFKNSTAIGTGAKASQTDATAIGRGSNASQTDAIAIGRYTLASEIGSVAIGSEANVYDQYGIAIGFSSEADVSSIGIGRLANAYGDLSVAIGDDSEADTTAVAIGNKANAYGENSIAIGNGASAGTNQIRLGNSNVISIGGYAAFTNISDGRFKYDIHHNVPGLKFIKNLRPITYKLNRKKLSQFKKEHEIASNTEQIETGFIAQEVEALAKKLDYEFNGVKRPDDLTKDNYTLSYSLFVVPLVKAVQEQQQEIEILKNKLSELQSIKAEFDALKKVVLNTQKTDNSKDDLMDATAK</sequence>
<dbReference type="AlphaFoldDB" id="A0A2U0I807"/>
<gene>
    <name evidence="4" type="ORF">DDV96_01430</name>
</gene>
<feature type="coiled-coil region" evidence="1">
    <location>
        <begin position="586"/>
        <end position="616"/>
    </location>
</feature>
<dbReference type="InterPro" id="IPR008640">
    <property type="entry name" value="Adhesin_Head_dom"/>
</dbReference>
<dbReference type="Gene3D" id="2.150.10.10">
    <property type="entry name" value="Serralysin-like metalloprotease, C-terminal"/>
    <property type="match status" value="4"/>
</dbReference>
<evidence type="ECO:0000256" key="2">
    <source>
        <dbReference type="SAM" id="SignalP"/>
    </source>
</evidence>
<protein>
    <recommendedName>
        <fullName evidence="3">Peptidase S74 domain-containing protein</fullName>
    </recommendedName>
</protein>
<dbReference type="EMBL" id="QEHR01000001">
    <property type="protein sequence ID" value="PVW17204.1"/>
    <property type="molecule type" value="Genomic_DNA"/>
</dbReference>
<organism evidence="4 5">
    <name type="scientific">Marixanthomonas spongiae</name>
    <dbReference type="NCBI Taxonomy" id="2174845"/>
    <lineage>
        <taxon>Bacteria</taxon>
        <taxon>Pseudomonadati</taxon>
        <taxon>Bacteroidota</taxon>
        <taxon>Flavobacteriia</taxon>
        <taxon>Flavobacteriales</taxon>
        <taxon>Flavobacteriaceae</taxon>
        <taxon>Marixanthomonas</taxon>
    </lineage>
</organism>
<reference evidence="4 5" key="1">
    <citation type="submission" date="2018-04" db="EMBL/GenBank/DDBJ databases">
        <title>Marixanthomonas spongiae HN-E44 sp. nov., isolated from a marine sponge.</title>
        <authorList>
            <person name="Luo L."/>
            <person name="Zhuang L."/>
        </authorList>
    </citation>
    <scope>NUCLEOTIDE SEQUENCE [LARGE SCALE GENOMIC DNA]</scope>
    <source>
        <strain evidence="4 5">HN-E44</strain>
    </source>
</reference>
<dbReference type="RefSeq" id="WP_116692951.1">
    <property type="nucleotide sequence ID" value="NZ_QEHR01000001.1"/>
</dbReference>
<feature type="chain" id="PRO_5015463828" description="Peptidase S74 domain-containing protein" evidence="2">
    <location>
        <begin position="20"/>
        <end position="636"/>
    </location>
</feature>
<name>A0A2U0I807_9FLAO</name>
<proteinExistence type="predicted"/>
<feature type="domain" description="Peptidase S74" evidence="3">
    <location>
        <begin position="488"/>
        <end position="600"/>
    </location>
</feature>
<dbReference type="InterPro" id="IPR030392">
    <property type="entry name" value="S74_ICA"/>
</dbReference>
<feature type="signal peptide" evidence="2">
    <location>
        <begin position="1"/>
        <end position="19"/>
    </location>
</feature>
<dbReference type="GO" id="GO:0019867">
    <property type="term" value="C:outer membrane"/>
    <property type="evidence" value="ECO:0007669"/>
    <property type="project" value="InterPro"/>
</dbReference>
<evidence type="ECO:0000313" key="5">
    <source>
        <dbReference type="Proteomes" id="UP000245962"/>
    </source>
</evidence>
<dbReference type="SUPFAM" id="SSF101967">
    <property type="entry name" value="Adhesin YadA, collagen-binding domain"/>
    <property type="match status" value="3"/>
</dbReference>
<keyword evidence="2" id="KW-0732">Signal</keyword>
<dbReference type="Pfam" id="PF05658">
    <property type="entry name" value="YadA_head"/>
    <property type="match status" value="8"/>
</dbReference>
<keyword evidence="5" id="KW-1185">Reference proteome</keyword>
<evidence type="ECO:0000313" key="4">
    <source>
        <dbReference type="EMBL" id="PVW17204.1"/>
    </source>
</evidence>
<dbReference type="OrthoDB" id="1488700at2"/>
<evidence type="ECO:0000259" key="3">
    <source>
        <dbReference type="PROSITE" id="PS51688"/>
    </source>
</evidence>
<dbReference type="CDD" id="cd12820">
    <property type="entry name" value="LbR_YadA-like"/>
    <property type="match status" value="2"/>
</dbReference>
<dbReference type="Proteomes" id="UP000245962">
    <property type="component" value="Unassembled WGS sequence"/>
</dbReference>
<evidence type="ECO:0000256" key="1">
    <source>
        <dbReference type="SAM" id="Coils"/>
    </source>
</evidence>
<keyword evidence="1" id="KW-0175">Coiled coil</keyword>
<accession>A0A2U0I807</accession>
<dbReference type="PROSITE" id="PS51688">
    <property type="entry name" value="ICA"/>
    <property type="match status" value="1"/>
</dbReference>
<comment type="caution">
    <text evidence="4">The sequence shown here is derived from an EMBL/GenBank/DDBJ whole genome shotgun (WGS) entry which is preliminary data.</text>
</comment>